<evidence type="ECO:0000313" key="1">
    <source>
        <dbReference type="EMBL" id="KAJ1128234.1"/>
    </source>
</evidence>
<name>A0AAV7PK77_PLEWA</name>
<protein>
    <submittedName>
        <fullName evidence="1">Uncharacterized protein</fullName>
    </submittedName>
</protein>
<dbReference type="AlphaFoldDB" id="A0AAV7PK77"/>
<keyword evidence="2" id="KW-1185">Reference proteome</keyword>
<evidence type="ECO:0000313" key="2">
    <source>
        <dbReference type="Proteomes" id="UP001066276"/>
    </source>
</evidence>
<accession>A0AAV7PK77</accession>
<organism evidence="1 2">
    <name type="scientific">Pleurodeles waltl</name>
    <name type="common">Iberian ribbed newt</name>
    <dbReference type="NCBI Taxonomy" id="8319"/>
    <lineage>
        <taxon>Eukaryota</taxon>
        <taxon>Metazoa</taxon>
        <taxon>Chordata</taxon>
        <taxon>Craniata</taxon>
        <taxon>Vertebrata</taxon>
        <taxon>Euteleostomi</taxon>
        <taxon>Amphibia</taxon>
        <taxon>Batrachia</taxon>
        <taxon>Caudata</taxon>
        <taxon>Salamandroidea</taxon>
        <taxon>Salamandridae</taxon>
        <taxon>Pleurodelinae</taxon>
        <taxon>Pleurodeles</taxon>
    </lineage>
</organism>
<proteinExistence type="predicted"/>
<reference evidence="1" key="1">
    <citation type="journal article" date="2022" name="bioRxiv">
        <title>Sequencing and chromosome-scale assembly of the giantPleurodeles waltlgenome.</title>
        <authorList>
            <person name="Brown T."/>
            <person name="Elewa A."/>
            <person name="Iarovenko S."/>
            <person name="Subramanian E."/>
            <person name="Araus A.J."/>
            <person name="Petzold A."/>
            <person name="Susuki M."/>
            <person name="Suzuki K.-i.T."/>
            <person name="Hayashi T."/>
            <person name="Toyoda A."/>
            <person name="Oliveira C."/>
            <person name="Osipova E."/>
            <person name="Leigh N.D."/>
            <person name="Simon A."/>
            <person name="Yun M.H."/>
        </authorList>
    </citation>
    <scope>NUCLEOTIDE SEQUENCE</scope>
    <source>
        <strain evidence="1">20211129_DDA</strain>
        <tissue evidence="1">Liver</tissue>
    </source>
</reference>
<gene>
    <name evidence="1" type="ORF">NDU88_006613</name>
</gene>
<sequence length="181" mass="20269">MATGKSGDKPSGKPARQLLFSEALQYSHPLASLRDSQLMNLLTATDKPEQGTTMDRILQNSTAVDRRLEGIDSTVSTMAAETKSIHLDIAGFQSRVSDLHQRVGAVEDHLNTVTDWDRELLFLHRKLVDLEDRSSRDNVRFFGFPEHSEWTDVQAFLKETLPTLTGISFGPPHWSSKGHII</sequence>
<comment type="caution">
    <text evidence="1">The sequence shown here is derived from an EMBL/GenBank/DDBJ whole genome shotgun (WGS) entry which is preliminary data.</text>
</comment>
<dbReference type="Proteomes" id="UP001066276">
    <property type="component" value="Chromosome 7"/>
</dbReference>
<dbReference type="EMBL" id="JANPWB010000011">
    <property type="protein sequence ID" value="KAJ1128234.1"/>
    <property type="molecule type" value="Genomic_DNA"/>
</dbReference>